<sequence length="197" mass="21201">MLCDLDNVIRFYDMSHVAALERSAGLAEGTTAEVAYAPEVDQPLLLGRIGKEEWVESIARGLRRAVSPTQARELAVAFAAAPSWADQAVVPALRRIREHMPVVLVTNATSDLEEDLLSLGLSDLADHVVSSARVGVVKPDRAIYDIAVERAGVPGERCLFVDDRLENVEAAAALGMTGVHYRRPQDLHTAVAPVLGA</sequence>
<protein>
    <recommendedName>
        <fullName evidence="3">Hydrolase</fullName>
    </recommendedName>
</protein>
<dbReference type="SUPFAM" id="SSF56784">
    <property type="entry name" value="HAD-like"/>
    <property type="match status" value="1"/>
</dbReference>
<evidence type="ECO:0000313" key="2">
    <source>
        <dbReference type="Proteomes" id="UP001501095"/>
    </source>
</evidence>
<dbReference type="NCBIfam" id="TIGR01549">
    <property type="entry name" value="HAD-SF-IA-v1"/>
    <property type="match status" value="1"/>
</dbReference>
<dbReference type="InterPro" id="IPR006439">
    <property type="entry name" value="HAD-SF_hydro_IA"/>
</dbReference>
<accession>A0ABP6BCP7</accession>
<gene>
    <name evidence="1" type="ORF">GCM10010423_57150</name>
</gene>
<name>A0ABP6BCP7_9ACTN</name>
<dbReference type="PRINTS" id="PR00413">
    <property type="entry name" value="HADHALOGNASE"/>
</dbReference>
<dbReference type="NCBIfam" id="TIGR01509">
    <property type="entry name" value="HAD-SF-IA-v3"/>
    <property type="match status" value="1"/>
</dbReference>
<evidence type="ECO:0000313" key="1">
    <source>
        <dbReference type="EMBL" id="GAA2549575.1"/>
    </source>
</evidence>
<dbReference type="Proteomes" id="UP001501095">
    <property type="component" value="Unassembled WGS sequence"/>
</dbReference>
<dbReference type="PANTHER" id="PTHR43611">
    <property type="entry name" value="ALPHA-D-GLUCOSE 1-PHOSPHATE PHOSPHATASE"/>
    <property type="match status" value="1"/>
</dbReference>
<evidence type="ECO:0008006" key="3">
    <source>
        <dbReference type="Google" id="ProtNLM"/>
    </source>
</evidence>
<dbReference type="PANTHER" id="PTHR43611:SF3">
    <property type="entry name" value="FLAVIN MONONUCLEOTIDE HYDROLASE 1, CHLOROPLATIC"/>
    <property type="match status" value="1"/>
</dbReference>
<keyword evidence="2" id="KW-1185">Reference proteome</keyword>
<reference evidence="2" key="1">
    <citation type="journal article" date="2019" name="Int. J. Syst. Evol. Microbiol.">
        <title>The Global Catalogue of Microorganisms (GCM) 10K type strain sequencing project: providing services to taxonomists for standard genome sequencing and annotation.</title>
        <authorList>
            <consortium name="The Broad Institute Genomics Platform"/>
            <consortium name="The Broad Institute Genome Sequencing Center for Infectious Disease"/>
            <person name="Wu L."/>
            <person name="Ma J."/>
        </authorList>
    </citation>
    <scope>NUCLEOTIDE SEQUENCE [LARGE SCALE GENOMIC DNA]</scope>
    <source>
        <strain evidence="2">JCM 6924</strain>
    </source>
</reference>
<dbReference type="InterPro" id="IPR036412">
    <property type="entry name" value="HAD-like_sf"/>
</dbReference>
<proteinExistence type="predicted"/>
<organism evidence="1 2">
    <name type="scientific">Streptomyces levis</name>
    <dbReference type="NCBI Taxonomy" id="285566"/>
    <lineage>
        <taxon>Bacteria</taxon>
        <taxon>Bacillati</taxon>
        <taxon>Actinomycetota</taxon>
        <taxon>Actinomycetes</taxon>
        <taxon>Kitasatosporales</taxon>
        <taxon>Streptomycetaceae</taxon>
        <taxon>Streptomyces</taxon>
    </lineage>
</organism>
<dbReference type="Gene3D" id="3.40.50.1000">
    <property type="entry name" value="HAD superfamily/HAD-like"/>
    <property type="match status" value="1"/>
</dbReference>
<comment type="caution">
    <text evidence="1">The sequence shown here is derived from an EMBL/GenBank/DDBJ whole genome shotgun (WGS) entry which is preliminary data.</text>
</comment>
<dbReference type="Pfam" id="PF00702">
    <property type="entry name" value="Hydrolase"/>
    <property type="match status" value="1"/>
</dbReference>
<dbReference type="InterPro" id="IPR023214">
    <property type="entry name" value="HAD_sf"/>
</dbReference>
<dbReference type="EMBL" id="BAAATM010000018">
    <property type="protein sequence ID" value="GAA2549575.1"/>
    <property type="molecule type" value="Genomic_DNA"/>
</dbReference>